<keyword evidence="7 9" id="KW-0472">Membrane</keyword>
<evidence type="ECO:0000313" key="11">
    <source>
        <dbReference type="EMBL" id="MCP8970423.1"/>
    </source>
</evidence>
<feature type="transmembrane region" description="Helical" evidence="9">
    <location>
        <begin position="12"/>
        <end position="45"/>
    </location>
</feature>
<feature type="transmembrane region" description="Helical" evidence="9">
    <location>
        <begin position="404"/>
        <end position="424"/>
    </location>
</feature>
<keyword evidence="4" id="KW-1003">Cell membrane</keyword>
<dbReference type="RefSeq" id="WP_254760341.1">
    <property type="nucleotide sequence ID" value="NZ_JANCLT010000011.1"/>
</dbReference>
<reference evidence="11" key="1">
    <citation type="submission" date="2022-07" db="EMBL/GenBank/DDBJ databases">
        <authorList>
            <person name="Li W.-J."/>
            <person name="Deng Q.-Q."/>
        </authorList>
    </citation>
    <scope>NUCLEOTIDE SEQUENCE</scope>
    <source>
        <strain evidence="11">SYSU M60031</strain>
    </source>
</reference>
<name>A0AA42BUD2_9BACI</name>
<evidence type="ECO:0000256" key="8">
    <source>
        <dbReference type="ARBA" id="ARBA00038435"/>
    </source>
</evidence>
<evidence type="ECO:0000259" key="10">
    <source>
        <dbReference type="Pfam" id="PF03553"/>
    </source>
</evidence>
<evidence type="ECO:0000313" key="12">
    <source>
        <dbReference type="Proteomes" id="UP001156102"/>
    </source>
</evidence>
<dbReference type="PANTHER" id="PTHR33451">
    <property type="entry name" value="MALATE-2H(+)/NA(+)-LACTATE ANTIPORTER"/>
    <property type="match status" value="1"/>
</dbReference>
<keyword evidence="6 9" id="KW-1133">Transmembrane helix</keyword>
<dbReference type="InterPro" id="IPR052180">
    <property type="entry name" value="NhaC_Na-H+_Antiporter"/>
</dbReference>
<evidence type="ECO:0000256" key="9">
    <source>
        <dbReference type="SAM" id="Phobius"/>
    </source>
</evidence>
<feature type="transmembrane region" description="Helical" evidence="9">
    <location>
        <begin position="187"/>
        <end position="205"/>
    </location>
</feature>
<keyword evidence="2" id="KW-0813">Transport</keyword>
<protein>
    <submittedName>
        <fullName evidence="11">Sodium:proton antiporter</fullName>
    </submittedName>
</protein>
<evidence type="ECO:0000256" key="2">
    <source>
        <dbReference type="ARBA" id="ARBA00022448"/>
    </source>
</evidence>
<evidence type="ECO:0000256" key="7">
    <source>
        <dbReference type="ARBA" id="ARBA00023136"/>
    </source>
</evidence>
<feature type="transmembrane region" description="Helical" evidence="9">
    <location>
        <begin position="273"/>
        <end position="300"/>
    </location>
</feature>
<comment type="similarity">
    <text evidence="8">Belongs to the NhaC Na(+)/H(+) (TC 2.A.35) antiporter family.</text>
</comment>
<accession>A0AA42BUD2</accession>
<dbReference type="EMBL" id="JANCLT010000011">
    <property type="protein sequence ID" value="MCP8970423.1"/>
    <property type="molecule type" value="Genomic_DNA"/>
</dbReference>
<evidence type="ECO:0000256" key="3">
    <source>
        <dbReference type="ARBA" id="ARBA00022449"/>
    </source>
</evidence>
<evidence type="ECO:0000256" key="6">
    <source>
        <dbReference type="ARBA" id="ARBA00022989"/>
    </source>
</evidence>
<dbReference type="GO" id="GO:0015297">
    <property type="term" value="F:antiporter activity"/>
    <property type="evidence" value="ECO:0007669"/>
    <property type="project" value="UniProtKB-KW"/>
</dbReference>
<evidence type="ECO:0000256" key="1">
    <source>
        <dbReference type="ARBA" id="ARBA00004651"/>
    </source>
</evidence>
<keyword evidence="3" id="KW-0050">Antiport</keyword>
<dbReference type="AlphaFoldDB" id="A0AA42BUD2"/>
<feature type="transmembrane region" description="Helical" evidence="9">
    <location>
        <begin position="106"/>
        <end position="128"/>
    </location>
</feature>
<dbReference type="PANTHER" id="PTHR33451:SF3">
    <property type="entry name" value="MALATE-2H(+)_NA(+)-LACTATE ANTIPORTER"/>
    <property type="match status" value="1"/>
</dbReference>
<dbReference type="Pfam" id="PF03553">
    <property type="entry name" value="Na_H_antiporter"/>
    <property type="match status" value="1"/>
</dbReference>
<keyword evidence="5 9" id="KW-0812">Transmembrane</keyword>
<feature type="transmembrane region" description="Helical" evidence="9">
    <location>
        <begin position="66"/>
        <end position="86"/>
    </location>
</feature>
<keyword evidence="12" id="KW-1185">Reference proteome</keyword>
<gene>
    <name evidence="11" type="ORF">NK662_18050</name>
</gene>
<evidence type="ECO:0000256" key="4">
    <source>
        <dbReference type="ARBA" id="ARBA00022475"/>
    </source>
</evidence>
<comment type="subcellular location">
    <subcellularLocation>
        <location evidence="1">Cell membrane</location>
        <topology evidence="1">Multi-pass membrane protein</topology>
    </subcellularLocation>
</comment>
<organism evidence="11 12">
    <name type="scientific">Ectobacillus ponti</name>
    <dbReference type="NCBI Taxonomy" id="2961894"/>
    <lineage>
        <taxon>Bacteria</taxon>
        <taxon>Bacillati</taxon>
        <taxon>Bacillota</taxon>
        <taxon>Bacilli</taxon>
        <taxon>Bacillales</taxon>
        <taxon>Bacillaceae</taxon>
        <taxon>Ectobacillus</taxon>
    </lineage>
</organism>
<sequence length="438" mass="47246">MQNHVSGSQRAVLLLITLAGILASVFLAIQLVIGFLPGFLYLVFLVKRTGQGLRDIWRTSKEGIGRAKIVILILFLVSFLLPSWKLSGTIAQMVQISLNILTPEHFLLSAFCIAMVVSLLLGTCVGTLSTVGIPIISSAAALHIPLELAAGALVSGAFVGDRTSPFSSAYQLLSNTLQLPAGKQWRALLPTTAAGVMAAMLYYGWADMGQVHVPLLPGHTAGKLSLLAFLPPALLLGAVLLRFSIVYAFLISILSAACIAFGNGISPMQLGRAFLFGTEGAGGLQHMYGLLLFLALAGAYNELLEKHRIVQPLLERWMRGSRSLFGSTWRTMMAALGISLLAANQTLPIILTGRSFLQQWEASYGKQRLAEVMANSAMLFPGMIPWSVLAVMCSTVLGVPLWQYVPHAIFLWLLPLLTVCAAMLRKSAENDRKNQQAC</sequence>
<dbReference type="Proteomes" id="UP001156102">
    <property type="component" value="Unassembled WGS sequence"/>
</dbReference>
<dbReference type="InterPro" id="IPR018461">
    <property type="entry name" value="Na/H_Antiport_NhaC-like_C"/>
</dbReference>
<feature type="domain" description="Na+/H+ antiporter NhaC-like C-terminal" evidence="10">
    <location>
        <begin position="232"/>
        <end position="419"/>
    </location>
</feature>
<proteinExistence type="inferred from homology"/>
<evidence type="ECO:0000256" key="5">
    <source>
        <dbReference type="ARBA" id="ARBA00022692"/>
    </source>
</evidence>
<dbReference type="GO" id="GO:0005886">
    <property type="term" value="C:plasma membrane"/>
    <property type="evidence" value="ECO:0007669"/>
    <property type="project" value="UniProtKB-SubCell"/>
</dbReference>
<feature type="transmembrane region" description="Helical" evidence="9">
    <location>
        <begin position="372"/>
        <end position="398"/>
    </location>
</feature>
<comment type="caution">
    <text evidence="11">The sequence shown here is derived from an EMBL/GenBank/DDBJ whole genome shotgun (WGS) entry which is preliminary data.</text>
</comment>
<feature type="transmembrane region" description="Helical" evidence="9">
    <location>
        <begin position="233"/>
        <end position="261"/>
    </location>
</feature>